<evidence type="ECO:0000313" key="2">
    <source>
        <dbReference type="Proteomes" id="UP000827872"/>
    </source>
</evidence>
<name>A0ACB8EV00_9SAUR</name>
<accession>A0ACB8EV00</accession>
<sequence length="134" mass="13819">MTMNSLAESLLAPPDLSKPAFLGFGLGPSPPPLPQQAPYPLQALHSPPDAGAFPPAAPSYGRPPAYPSYPAAAAAAGGSPHAFYHHGASYSPYQQPPSALGHGTRLEETAISLIQTIRPMEILEGEGLVLGSIL</sequence>
<gene>
    <name evidence="1" type="ORF">K3G42_007079</name>
</gene>
<reference evidence="1" key="1">
    <citation type="submission" date="2021-08" db="EMBL/GenBank/DDBJ databases">
        <title>The first chromosome-level gecko genome reveals the dynamic sex chromosomes of Neotropical dwarf geckos (Sphaerodactylidae: Sphaerodactylus).</title>
        <authorList>
            <person name="Pinto B.J."/>
            <person name="Keating S.E."/>
            <person name="Gamble T."/>
        </authorList>
    </citation>
    <scope>NUCLEOTIDE SEQUENCE</scope>
    <source>
        <strain evidence="1">TG3544</strain>
    </source>
</reference>
<proteinExistence type="predicted"/>
<keyword evidence="2" id="KW-1185">Reference proteome</keyword>
<evidence type="ECO:0000313" key="1">
    <source>
        <dbReference type="EMBL" id="KAH7996494.1"/>
    </source>
</evidence>
<comment type="caution">
    <text evidence="1">The sequence shown here is derived from an EMBL/GenBank/DDBJ whole genome shotgun (WGS) entry which is preliminary data.</text>
</comment>
<dbReference type="Proteomes" id="UP000827872">
    <property type="component" value="Linkage Group LG15"/>
</dbReference>
<protein>
    <submittedName>
        <fullName evidence="1">Uncharacterized protein</fullName>
    </submittedName>
</protein>
<organism evidence="1 2">
    <name type="scientific">Sphaerodactylus townsendi</name>
    <dbReference type="NCBI Taxonomy" id="933632"/>
    <lineage>
        <taxon>Eukaryota</taxon>
        <taxon>Metazoa</taxon>
        <taxon>Chordata</taxon>
        <taxon>Craniata</taxon>
        <taxon>Vertebrata</taxon>
        <taxon>Euteleostomi</taxon>
        <taxon>Lepidosauria</taxon>
        <taxon>Squamata</taxon>
        <taxon>Bifurcata</taxon>
        <taxon>Gekkota</taxon>
        <taxon>Sphaerodactylidae</taxon>
        <taxon>Sphaerodactylus</taxon>
    </lineage>
</organism>
<dbReference type="EMBL" id="CM037628">
    <property type="protein sequence ID" value="KAH7996494.1"/>
    <property type="molecule type" value="Genomic_DNA"/>
</dbReference>